<keyword evidence="3" id="KW-1185">Reference proteome</keyword>
<dbReference type="AlphaFoldDB" id="A0A6N7F0E7"/>
<evidence type="ECO:0000256" key="1">
    <source>
        <dbReference type="SAM" id="Phobius"/>
    </source>
</evidence>
<organism evidence="2 3">
    <name type="scientific">Ostreibacterium oceani</name>
    <dbReference type="NCBI Taxonomy" id="2654998"/>
    <lineage>
        <taxon>Bacteria</taxon>
        <taxon>Pseudomonadati</taxon>
        <taxon>Pseudomonadota</taxon>
        <taxon>Gammaproteobacteria</taxon>
        <taxon>Cardiobacteriales</taxon>
        <taxon>Ostreibacteriaceae</taxon>
        <taxon>Ostreibacterium</taxon>
    </lineage>
</organism>
<dbReference type="EMBL" id="WHNW01000005">
    <property type="protein sequence ID" value="MPV86258.1"/>
    <property type="molecule type" value="Genomic_DNA"/>
</dbReference>
<dbReference type="Proteomes" id="UP000471298">
    <property type="component" value="Unassembled WGS sequence"/>
</dbReference>
<keyword evidence="1" id="KW-1133">Transmembrane helix</keyword>
<dbReference type="InParanoid" id="A0A6N7F0E7"/>
<gene>
    <name evidence="2" type="ORF">GCU85_05880</name>
</gene>
<evidence type="ECO:0000313" key="3">
    <source>
        <dbReference type="Proteomes" id="UP000471298"/>
    </source>
</evidence>
<feature type="transmembrane region" description="Helical" evidence="1">
    <location>
        <begin position="17"/>
        <end position="39"/>
    </location>
</feature>
<evidence type="ECO:0000313" key="2">
    <source>
        <dbReference type="EMBL" id="MPV86258.1"/>
    </source>
</evidence>
<name>A0A6N7F0E7_9GAMM</name>
<reference evidence="2 3" key="1">
    <citation type="submission" date="2019-10" db="EMBL/GenBank/DDBJ databases">
        <title>Cardiobacteriales fam. a chemoheterotrophic member of the order Cardiobacteriales, and proposal of Cardiobacteriales fam. nov.</title>
        <authorList>
            <person name="Wang C."/>
        </authorList>
    </citation>
    <scope>NUCLEOTIDE SEQUENCE [LARGE SCALE GENOMIC DNA]</scope>
    <source>
        <strain evidence="2 3">ML27</strain>
    </source>
</reference>
<protein>
    <recommendedName>
        <fullName evidence="4">DUF3566 domain-containing protein</fullName>
    </recommendedName>
</protein>
<proteinExistence type="predicted"/>
<feature type="transmembrane region" description="Helical" evidence="1">
    <location>
        <begin position="59"/>
        <end position="86"/>
    </location>
</feature>
<keyword evidence="1" id="KW-0472">Membrane</keyword>
<keyword evidence="1" id="KW-0812">Transmembrane</keyword>
<evidence type="ECO:0008006" key="4">
    <source>
        <dbReference type="Google" id="ProtNLM"/>
    </source>
</evidence>
<comment type="caution">
    <text evidence="2">The sequence shown here is derived from an EMBL/GenBank/DDBJ whole genome shotgun (WGS) entry which is preliminary data.</text>
</comment>
<dbReference type="RefSeq" id="WP_152810257.1">
    <property type="nucleotide sequence ID" value="NZ_WHNW01000005.1"/>
</dbReference>
<sequence>MEQIEVKKVSAGTVFKLFVIGLTVGFLPVFLLFGVLGMLGLGTLTWNDQPVTGIKAIFVAPFIAVLMSLIFTALLGSICALGLWVFSFFRPLKIEFVLNEKI</sequence>
<accession>A0A6N7F0E7</accession>